<name>A0A9J6RMK2_9GAMM</name>
<evidence type="ECO:0000313" key="5">
    <source>
        <dbReference type="EMBL" id="MCZ0865700.1"/>
    </source>
</evidence>
<dbReference type="SUPFAM" id="SSF50249">
    <property type="entry name" value="Nucleic acid-binding proteins"/>
    <property type="match status" value="1"/>
</dbReference>
<evidence type="ECO:0000256" key="3">
    <source>
        <dbReference type="SAM" id="MobiDB-lite"/>
    </source>
</evidence>
<dbReference type="InterPro" id="IPR050181">
    <property type="entry name" value="Cold_shock_domain"/>
</dbReference>
<dbReference type="GO" id="GO:0005829">
    <property type="term" value="C:cytosol"/>
    <property type="evidence" value="ECO:0007669"/>
    <property type="project" value="UniProtKB-ARBA"/>
</dbReference>
<feature type="domain" description="CSD" evidence="4">
    <location>
        <begin position="8"/>
        <end position="72"/>
    </location>
</feature>
<dbReference type="PANTHER" id="PTHR11544">
    <property type="entry name" value="COLD SHOCK DOMAIN CONTAINING PROTEINS"/>
    <property type="match status" value="1"/>
</dbReference>
<keyword evidence="2" id="KW-0963">Cytoplasm</keyword>
<keyword evidence="6" id="KW-1185">Reference proteome</keyword>
<dbReference type="EMBL" id="JAPTGG010000008">
    <property type="protein sequence ID" value="MCZ0865700.1"/>
    <property type="molecule type" value="Genomic_DNA"/>
</dbReference>
<dbReference type="AlphaFoldDB" id="A0A9J6RMK2"/>
<dbReference type="InterPro" id="IPR012156">
    <property type="entry name" value="Cold_shock_CspA"/>
</dbReference>
<dbReference type="InterPro" id="IPR002059">
    <property type="entry name" value="CSP_DNA-bd"/>
</dbReference>
<dbReference type="InterPro" id="IPR011129">
    <property type="entry name" value="CSD"/>
</dbReference>
<dbReference type="GO" id="GO:0003676">
    <property type="term" value="F:nucleic acid binding"/>
    <property type="evidence" value="ECO:0007669"/>
    <property type="project" value="InterPro"/>
</dbReference>
<comment type="subcellular location">
    <subcellularLocation>
        <location evidence="1">Cytoplasm</location>
    </subcellularLocation>
</comment>
<organism evidence="5 6">
    <name type="scientific">Dasania phycosphaerae</name>
    <dbReference type="NCBI Taxonomy" id="2950436"/>
    <lineage>
        <taxon>Bacteria</taxon>
        <taxon>Pseudomonadati</taxon>
        <taxon>Pseudomonadota</taxon>
        <taxon>Gammaproteobacteria</taxon>
        <taxon>Cellvibrionales</taxon>
        <taxon>Spongiibacteraceae</taxon>
        <taxon>Dasania</taxon>
    </lineage>
</organism>
<dbReference type="SMART" id="SM00357">
    <property type="entry name" value="CSP"/>
    <property type="match status" value="1"/>
</dbReference>
<dbReference type="Proteomes" id="UP001069090">
    <property type="component" value="Unassembled WGS sequence"/>
</dbReference>
<dbReference type="PROSITE" id="PS51857">
    <property type="entry name" value="CSD_2"/>
    <property type="match status" value="1"/>
</dbReference>
<dbReference type="InterPro" id="IPR012340">
    <property type="entry name" value="NA-bd_OB-fold"/>
</dbReference>
<dbReference type="Gene3D" id="2.40.50.140">
    <property type="entry name" value="Nucleic acid-binding proteins"/>
    <property type="match status" value="1"/>
</dbReference>
<comment type="caution">
    <text evidence="5">The sequence shown here is derived from an EMBL/GenBank/DDBJ whole genome shotgun (WGS) entry which is preliminary data.</text>
</comment>
<evidence type="ECO:0000259" key="4">
    <source>
        <dbReference type="PROSITE" id="PS51857"/>
    </source>
</evidence>
<sequence length="76" mass="8487">MEFSSVPKEEGTVKWFNVSKGYGFVTRQNGDDVFVHFRSIKGKGRRILHEGQTVSFRVSEGDKGPQADDVEPLSKG</sequence>
<evidence type="ECO:0000256" key="1">
    <source>
        <dbReference type="ARBA" id="ARBA00004496"/>
    </source>
</evidence>
<dbReference type="RefSeq" id="WP_258331955.1">
    <property type="nucleotide sequence ID" value="NZ_JAPTGG010000008.1"/>
</dbReference>
<feature type="region of interest" description="Disordered" evidence="3">
    <location>
        <begin position="56"/>
        <end position="76"/>
    </location>
</feature>
<proteinExistence type="predicted"/>
<protein>
    <submittedName>
        <fullName evidence="5">Cold-shock protein</fullName>
    </submittedName>
</protein>
<dbReference type="PIRSF" id="PIRSF002599">
    <property type="entry name" value="Cold_shock_A"/>
    <property type="match status" value="1"/>
</dbReference>
<reference evidence="5 6" key="1">
    <citation type="submission" date="2022-12" db="EMBL/GenBank/DDBJ databases">
        <title>Dasania phycosphaerae sp. nov., isolated from particulate material of the south coast of Korea.</title>
        <authorList>
            <person name="Jiang Y."/>
        </authorList>
    </citation>
    <scope>NUCLEOTIDE SEQUENCE [LARGE SCALE GENOMIC DNA]</scope>
    <source>
        <strain evidence="5 6">GY-19</strain>
    </source>
</reference>
<gene>
    <name evidence="5" type="ORF">O0V09_10830</name>
</gene>
<dbReference type="PRINTS" id="PR00050">
    <property type="entry name" value="COLDSHOCK"/>
</dbReference>
<dbReference type="Pfam" id="PF00313">
    <property type="entry name" value="CSD"/>
    <property type="match status" value="1"/>
</dbReference>
<accession>A0A9J6RMK2</accession>
<evidence type="ECO:0000313" key="6">
    <source>
        <dbReference type="Proteomes" id="UP001069090"/>
    </source>
</evidence>
<evidence type="ECO:0000256" key="2">
    <source>
        <dbReference type="ARBA" id="ARBA00022490"/>
    </source>
</evidence>
<dbReference type="CDD" id="cd04458">
    <property type="entry name" value="CSP_CDS"/>
    <property type="match status" value="1"/>
</dbReference>
<feature type="compositionally biased region" description="Basic and acidic residues" evidence="3">
    <location>
        <begin position="59"/>
        <end position="76"/>
    </location>
</feature>